<organism evidence="5 6">
    <name type="scientific">Gordonibacter pamelaeae</name>
    <dbReference type="NCBI Taxonomy" id="471189"/>
    <lineage>
        <taxon>Bacteria</taxon>
        <taxon>Bacillati</taxon>
        <taxon>Actinomycetota</taxon>
        <taxon>Coriobacteriia</taxon>
        <taxon>Eggerthellales</taxon>
        <taxon>Eggerthellaceae</taxon>
        <taxon>Gordonibacter</taxon>
    </lineage>
</organism>
<evidence type="ECO:0000256" key="2">
    <source>
        <dbReference type="PROSITE-ProRule" id="PRU00335"/>
    </source>
</evidence>
<dbReference type="InterPro" id="IPR009057">
    <property type="entry name" value="Homeodomain-like_sf"/>
</dbReference>
<evidence type="ECO:0000256" key="1">
    <source>
        <dbReference type="ARBA" id="ARBA00023125"/>
    </source>
</evidence>
<dbReference type="InterPro" id="IPR050624">
    <property type="entry name" value="HTH-type_Tx_Regulator"/>
</dbReference>
<dbReference type="GeneID" id="78358635"/>
<dbReference type="OrthoDB" id="3173512at2"/>
<keyword evidence="1 2" id="KW-0238">DNA-binding</keyword>
<dbReference type="PANTHER" id="PTHR43479">
    <property type="entry name" value="ACREF/ENVCD OPERON REPRESSOR-RELATED"/>
    <property type="match status" value="1"/>
</dbReference>
<dbReference type="Pfam" id="PF00440">
    <property type="entry name" value="TetR_N"/>
    <property type="match status" value="1"/>
</dbReference>
<name>A0A369M317_9ACTN</name>
<proteinExistence type="predicted"/>
<dbReference type="AlphaFoldDB" id="A0A369M317"/>
<feature type="DNA-binding region" description="H-T-H motif" evidence="2">
    <location>
        <begin position="31"/>
        <end position="50"/>
    </location>
</feature>
<feature type="domain" description="HTH tetR-type" evidence="4">
    <location>
        <begin position="8"/>
        <end position="68"/>
    </location>
</feature>
<dbReference type="GO" id="GO:0003677">
    <property type="term" value="F:DNA binding"/>
    <property type="evidence" value="ECO:0007669"/>
    <property type="project" value="UniProtKB-UniRule"/>
</dbReference>
<feature type="region of interest" description="Disordered" evidence="3">
    <location>
        <begin position="201"/>
        <end position="222"/>
    </location>
</feature>
<protein>
    <submittedName>
        <fullName evidence="5">TetR/AcrR family transcriptional regulator</fullName>
    </submittedName>
</protein>
<dbReference type="PROSITE" id="PS50977">
    <property type="entry name" value="HTH_TETR_2"/>
    <property type="match status" value="1"/>
</dbReference>
<evidence type="ECO:0000259" key="4">
    <source>
        <dbReference type="PROSITE" id="PS50977"/>
    </source>
</evidence>
<dbReference type="SUPFAM" id="SSF46689">
    <property type="entry name" value="Homeodomain-like"/>
    <property type="match status" value="1"/>
</dbReference>
<dbReference type="PANTHER" id="PTHR43479:SF7">
    <property type="entry name" value="TETR-FAMILY TRANSCRIPTIONAL REGULATOR"/>
    <property type="match status" value="1"/>
</dbReference>
<sequence>MDSGSRASAARRAIVEAYIDLMEEKPYDSIRVKELVQRSNVARSTFYVHFRDAIDVLEGIEGTLLGLLSLYRSDGDAYKGAIAGMPFECMENWFEVCIEHERVLRALTGPHGDPYFTVRLQNQIRQELNQMMDDDRAPRDRLRPYYVELLTASYIGLMSYIVKEKNKSEYLEAHELASIANSTSAAYYKLSDKAPRLSDERLFGAKAPIGEDGGEDRPETAR</sequence>
<dbReference type="Proteomes" id="UP000254000">
    <property type="component" value="Unassembled WGS sequence"/>
</dbReference>
<gene>
    <name evidence="5" type="ORF">C1877_02750</name>
</gene>
<dbReference type="InterPro" id="IPR001647">
    <property type="entry name" value="HTH_TetR"/>
</dbReference>
<keyword evidence="6" id="KW-1185">Reference proteome</keyword>
<accession>A0A369M317</accession>
<dbReference type="EMBL" id="PPTS01000002">
    <property type="protein sequence ID" value="RDB66141.1"/>
    <property type="molecule type" value="Genomic_DNA"/>
</dbReference>
<evidence type="ECO:0000313" key="6">
    <source>
        <dbReference type="Proteomes" id="UP000254000"/>
    </source>
</evidence>
<reference evidence="5 6" key="1">
    <citation type="journal article" date="2018" name="Elife">
        <title>Discovery and characterization of a prevalent human gut bacterial enzyme sufficient for the inactivation of a family of plant toxins.</title>
        <authorList>
            <person name="Koppel N."/>
            <person name="Bisanz J.E."/>
            <person name="Pandelia M.E."/>
            <person name="Turnbaugh P.J."/>
            <person name="Balskus E.P."/>
        </authorList>
    </citation>
    <scope>NUCLEOTIDE SEQUENCE [LARGE SCALE GENOMIC DNA]</scope>
    <source>
        <strain evidence="5 6">3C</strain>
    </source>
</reference>
<comment type="caution">
    <text evidence="5">The sequence shown here is derived from an EMBL/GenBank/DDBJ whole genome shotgun (WGS) entry which is preliminary data.</text>
</comment>
<evidence type="ECO:0000313" key="5">
    <source>
        <dbReference type="EMBL" id="RDB66141.1"/>
    </source>
</evidence>
<evidence type="ECO:0000256" key="3">
    <source>
        <dbReference type="SAM" id="MobiDB-lite"/>
    </source>
</evidence>
<dbReference type="Gene3D" id="1.10.357.10">
    <property type="entry name" value="Tetracycline Repressor, domain 2"/>
    <property type="match status" value="1"/>
</dbReference>
<dbReference type="RefSeq" id="WP_015539919.1">
    <property type="nucleotide sequence ID" value="NZ_CABMMS010000002.1"/>
</dbReference>